<feature type="chain" id="PRO_5016953258" description="Pili assembly chaperone N-terminal domain-containing protein" evidence="1">
    <location>
        <begin position="31"/>
        <end position="254"/>
    </location>
</feature>
<evidence type="ECO:0000256" key="1">
    <source>
        <dbReference type="SAM" id="SignalP"/>
    </source>
</evidence>
<dbReference type="Proteomes" id="UP000255328">
    <property type="component" value="Unassembled WGS sequence"/>
</dbReference>
<protein>
    <recommendedName>
        <fullName evidence="4">Pili assembly chaperone N-terminal domain-containing protein</fullName>
    </recommendedName>
</protein>
<accession>A0A377GWV1</accession>
<keyword evidence="1" id="KW-0732">Signal</keyword>
<dbReference type="EMBL" id="UGGU01000003">
    <property type="protein sequence ID" value="STO31323.1"/>
    <property type="molecule type" value="Genomic_DNA"/>
</dbReference>
<reference evidence="2 3" key="1">
    <citation type="submission" date="2018-06" db="EMBL/GenBank/DDBJ databases">
        <authorList>
            <consortium name="Pathogen Informatics"/>
            <person name="Doyle S."/>
        </authorList>
    </citation>
    <scope>NUCLEOTIDE SEQUENCE [LARGE SCALE GENOMIC DNA]</scope>
    <source>
        <strain evidence="2 3">NCTC10723</strain>
    </source>
</reference>
<dbReference type="RefSeq" id="WP_115269531.1">
    <property type="nucleotide sequence ID" value="NZ_UGGU01000003.1"/>
</dbReference>
<dbReference type="OrthoDB" id="87934at2"/>
<sequence>MMMEKLKKVFKSSFLKMYLGMLALASVAQAIEITPAEFVYQLDSLGNSQTVTFYNRKDKPERVKISFIPYQKDGEDKYLGNWGTIYPRIVTVPPKDQKDIKFSIEAPRNLPKGEYRAVLFMEELEQKALTPQGKVIMKEGTTNSQVNMLINLGVIVYGYSGDPNELKVSGTVSEEKILETRMEFKLKNDGEITKPYTLFFEGVDKEGKQRIINKNIVVIQGYEDKINEKLPEELATINKIYLMDSNKNIIKTFR</sequence>
<dbReference type="AlphaFoldDB" id="A0A377GWV1"/>
<evidence type="ECO:0000313" key="2">
    <source>
        <dbReference type="EMBL" id="STO31323.1"/>
    </source>
</evidence>
<gene>
    <name evidence="2" type="ORF">NCTC10723_00771</name>
</gene>
<name>A0A377GWV1_9FUSO</name>
<keyword evidence="3" id="KW-1185">Reference proteome</keyword>
<feature type="signal peptide" evidence="1">
    <location>
        <begin position="1"/>
        <end position="30"/>
    </location>
</feature>
<organism evidence="2 3">
    <name type="scientific">Fusobacterium necrogenes</name>
    <dbReference type="NCBI Taxonomy" id="858"/>
    <lineage>
        <taxon>Bacteria</taxon>
        <taxon>Fusobacteriati</taxon>
        <taxon>Fusobacteriota</taxon>
        <taxon>Fusobacteriia</taxon>
        <taxon>Fusobacteriales</taxon>
        <taxon>Fusobacteriaceae</taxon>
        <taxon>Fusobacterium</taxon>
    </lineage>
</organism>
<proteinExistence type="predicted"/>
<evidence type="ECO:0000313" key="3">
    <source>
        <dbReference type="Proteomes" id="UP000255328"/>
    </source>
</evidence>
<evidence type="ECO:0008006" key="4">
    <source>
        <dbReference type="Google" id="ProtNLM"/>
    </source>
</evidence>